<dbReference type="GO" id="GO:0004252">
    <property type="term" value="F:serine-type endopeptidase activity"/>
    <property type="evidence" value="ECO:0007669"/>
    <property type="project" value="InterPro"/>
</dbReference>
<dbReference type="InterPro" id="IPR036852">
    <property type="entry name" value="Peptidase_S8/S53_dom_sf"/>
</dbReference>
<evidence type="ECO:0000256" key="3">
    <source>
        <dbReference type="ARBA" id="ARBA00022685"/>
    </source>
</evidence>
<comment type="caution">
    <text evidence="11">Lacks conserved residue(s) required for the propagation of feature annotation.</text>
</comment>
<dbReference type="STRING" id="299467.A0A443SEV0"/>
<dbReference type="InterPro" id="IPR002884">
    <property type="entry name" value="P_dom"/>
</dbReference>
<dbReference type="FunFam" id="3.40.50.200:FF:000021">
    <property type="entry name" value="Proprotein convertase subtilisin/kexin type 5a"/>
    <property type="match status" value="1"/>
</dbReference>
<dbReference type="VEuPathDB" id="VectorBase:LDEU005991"/>
<dbReference type="Gene3D" id="3.40.50.200">
    <property type="entry name" value="Peptidase S8/S53 domain"/>
    <property type="match status" value="1"/>
</dbReference>
<keyword evidence="10" id="KW-0325">Glycoprotein</keyword>
<dbReference type="GO" id="GO:0016486">
    <property type="term" value="P:peptide hormone processing"/>
    <property type="evidence" value="ECO:0007669"/>
    <property type="project" value="TreeGrafter"/>
</dbReference>
<protein>
    <submittedName>
        <fullName evidence="13">Neuroendocrine convertase 1-like protein</fullName>
    </submittedName>
</protein>
<organism evidence="13 14">
    <name type="scientific">Leptotrombidium deliense</name>
    <dbReference type="NCBI Taxonomy" id="299467"/>
    <lineage>
        <taxon>Eukaryota</taxon>
        <taxon>Metazoa</taxon>
        <taxon>Ecdysozoa</taxon>
        <taxon>Arthropoda</taxon>
        <taxon>Chelicerata</taxon>
        <taxon>Arachnida</taxon>
        <taxon>Acari</taxon>
        <taxon>Acariformes</taxon>
        <taxon>Trombidiformes</taxon>
        <taxon>Prostigmata</taxon>
        <taxon>Anystina</taxon>
        <taxon>Parasitengona</taxon>
        <taxon>Trombiculoidea</taxon>
        <taxon>Trombiculidae</taxon>
        <taxon>Leptotrombidium</taxon>
    </lineage>
</organism>
<evidence type="ECO:0000256" key="4">
    <source>
        <dbReference type="ARBA" id="ARBA00022729"/>
    </source>
</evidence>
<dbReference type="AlphaFoldDB" id="A0A443SEV0"/>
<evidence type="ECO:0000313" key="13">
    <source>
        <dbReference type="EMBL" id="RWS26049.1"/>
    </source>
</evidence>
<dbReference type="CDD" id="cd04059">
    <property type="entry name" value="Peptidases_S8_Protein_convertases_Kexins_Furin-like"/>
    <property type="match status" value="1"/>
</dbReference>
<dbReference type="GO" id="GO:0005615">
    <property type="term" value="C:extracellular space"/>
    <property type="evidence" value="ECO:0007669"/>
    <property type="project" value="TreeGrafter"/>
</dbReference>
<dbReference type="GO" id="GO:0012505">
    <property type="term" value="C:endomembrane system"/>
    <property type="evidence" value="ECO:0007669"/>
    <property type="project" value="UniProtKB-ARBA"/>
</dbReference>
<keyword evidence="4" id="KW-0732">Signal</keyword>
<evidence type="ECO:0000313" key="14">
    <source>
        <dbReference type="Proteomes" id="UP000288716"/>
    </source>
</evidence>
<dbReference type="Pfam" id="PF01483">
    <property type="entry name" value="P_proprotein"/>
    <property type="match status" value="1"/>
</dbReference>
<dbReference type="InterPro" id="IPR000209">
    <property type="entry name" value="Peptidase_S8/S53_dom"/>
</dbReference>
<dbReference type="OrthoDB" id="300641at2759"/>
<dbReference type="PROSITE" id="PS00138">
    <property type="entry name" value="SUBTILASE_SER"/>
    <property type="match status" value="1"/>
</dbReference>
<dbReference type="PROSITE" id="PS51829">
    <property type="entry name" value="P_HOMO_B"/>
    <property type="match status" value="1"/>
</dbReference>
<accession>A0A443SEV0</accession>
<dbReference type="GO" id="GO:0005737">
    <property type="term" value="C:cytoplasm"/>
    <property type="evidence" value="ECO:0007669"/>
    <property type="project" value="UniProtKB-ARBA"/>
</dbReference>
<dbReference type="PROSITE" id="PS00137">
    <property type="entry name" value="SUBTILASE_HIS"/>
    <property type="match status" value="1"/>
</dbReference>
<proteinExistence type="inferred from homology"/>
<dbReference type="Proteomes" id="UP000288716">
    <property type="component" value="Unassembled WGS sequence"/>
</dbReference>
<dbReference type="PANTHER" id="PTHR42884">
    <property type="entry name" value="PROPROTEIN CONVERTASE SUBTILISIN/KEXIN-RELATED"/>
    <property type="match status" value="1"/>
</dbReference>
<dbReference type="InterPro" id="IPR015500">
    <property type="entry name" value="Peptidase_S8_subtilisin-rel"/>
</dbReference>
<reference evidence="13 14" key="1">
    <citation type="journal article" date="2018" name="Gigascience">
        <title>Genomes of trombidid mites reveal novel predicted allergens and laterally-transferred genes associated with secondary metabolism.</title>
        <authorList>
            <person name="Dong X."/>
            <person name="Chaisiri K."/>
            <person name="Xia D."/>
            <person name="Armstrong S.D."/>
            <person name="Fang Y."/>
            <person name="Donnelly M.J."/>
            <person name="Kadowaki T."/>
            <person name="McGarry J.W."/>
            <person name="Darby A.C."/>
            <person name="Makepeace B.L."/>
        </authorList>
    </citation>
    <scope>NUCLEOTIDE SEQUENCE [LARGE SCALE GENOMIC DNA]</scope>
    <source>
        <strain evidence="13">UoL-UT</strain>
    </source>
</reference>
<dbReference type="InterPro" id="IPR008979">
    <property type="entry name" value="Galactose-bd-like_sf"/>
</dbReference>
<dbReference type="FunFam" id="2.60.120.260:FF:000006">
    <property type="entry name" value="Proprotein convertase subtilisin/kexin type 5"/>
    <property type="match status" value="1"/>
</dbReference>
<evidence type="ECO:0000256" key="9">
    <source>
        <dbReference type="ARBA" id="ARBA00023157"/>
    </source>
</evidence>
<evidence type="ECO:0000256" key="7">
    <source>
        <dbReference type="ARBA" id="ARBA00022837"/>
    </source>
</evidence>
<evidence type="ECO:0000256" key="8">
    <source>
        <dbReference type="ARBA" id="ARBA00023145"/>
    </source>
</evidence>
<evidence type="ECO:0000259" key="12">
    <source>
        <dbReference type="PROSITE" id="PS51829"/>
    </source>
</evidence>
<evidence type="ECO:0000256" key="1">
    <source>
        <dbReference type="ARBA" id="ARBA00005325"/>
    </source>
</evidence>
<evidence type="ECO:0000256" key="5">
    <source>
        <dbReference type="ARBA" id="ARBA00022801"/>
    </source>
</evidence>
<comment type="caution">
    <text evidence="13">The sequence shown here is derived from an EMBL/GenBank/DDBJ whole genome shotgun (WGS) entry which is preliminary data.</text>
</comment>
<keyword evidence="8" id="KW-0865">Zymogen</keyword>
<sequence length="526" mass="58076">MNENILIHTLYSYEILAKNYKNLNNFCTGVEKTHSDIAPNYDHAASYDINDNDNDPTPRYNGQNSHGTRCAGEIAMAANNKKCGVGVAFEASIGGIRLLDGRISDVSEGRSLLFNIQHIDIFSASWGPSDDGETVDGPKKLAAEALLRGVTHGRGGKGIIYVWASGNGGSKGDNCNCDGYTNSIFTLSIGSASEQGLFPWYGEQCSSTIAVAYSSGTFSEQKISTTDLYNKCTTEHTGTSAAAPLAAGVIALVLQANPDLSWRDVQHLVVITSEFKPLRNNKGWKRNSAGLMYNSRFGFGLLNAEAMVNAALKWTSVPVKTVCAVAVRDRLPKVISAREMTTVSFESNGCSQSANEINIMEHVQVTVTIAFPRRGFLNIYLQSPSGAVSMLLSQRPRDKSGIGFTNWTFTTVHFWGEKPRGHWKLIIRVKSGHNYIGNLTYASLLCHGTREIPEHLKNKRVYEDEELIPHVIDSTPEYREANYYDQNSMVNSLEPIANLPQLFNWNDYGESLIPLMNYRSDRKFQP</sequence>
<keyword evidence="6" id="KW-0720">Serine protease</keyword>
<gene>
    <name evidence="13" type="ORF">B4U80_10086</name>
</gene>
<evidence type="ECO:0000256" key="11">
    <source>
        <dbReference type="PROSITE-ProRule" id="PRU01240"/>
    </source>
</evidence>
<dbReference type="GO" id="GO:0016020">
    <property type="term" value="C:membrane"/>
    <property type="evidence" value="ECO:0007669"/>
    <property type="project" value="TreeGrafter"/>
</dbReference>
<dbReference type="PANTHER" id="PTHR42884:SF14">
    <property type="entry name" value="NEUROENDOCRINE CONVERTASE 1"/>
    <property type="match status" value="1"/>
</dbReference>
<dbReference type="SUPFAM" id="SSF49785">
    <property type="entry name" value="Galactose-binding domain-like"/>
    <property type="match status" value="1"/>
</dbReference>
<keyword evidence="9" id="KW-1015">Disulfide bond</keyword>
<keyword evidence="5" id="KW-0378">Hydrolase</keyword>
<dbReference type="Gene3D" id="2.60.120.260">
    <property type="entry name" value="Galactose-binding domain-like"/>
    <property type="match status" value="1"/>
</dbReference>
<evidence type="ECO:0000256" key="6">
    <source>
        <dbReference type="ARBA" id="ARBA00022825"/>
    </source>
</evidence>
<keyword evidence="3" id="KW-0165">Cleavage on pair of basic residues</keyword>
<dbReference type="InterPro" id="IPR023828">
    <property type="entry name" value="Peptidase_S8_Ser-AS"/>
</dbReference>
<dbReference type="EMBL" id="NCKV01003111">
    <property type="protein sequence ID" value="RWS26049.1"/>
    <property type="molecule type" value="Genomic_DNA"/>
</dbReference>
<name>A0A443SEV0_9ACAR</name>
<evidence type="ECO:0000256" key="2">
    <source>
        <dbReference type="ARBA" id="ARBA00022670"/>
    </source>
</evidence>
<comment type="similarity">
    <text evidence="1">Belongs to the peptidase S8 family. Furin subfamily.</text>
</comment>
<feature type="non-terminal residue" evidence="13">
    <location>
        <position position="526"/>
    </location>
</feature>
<dbReference type="Pfam" id="PF00082">
    <property type="entry name" value="Peptidase_S8"/>
    <property type="match status" value="1"/>
</dbReference>
<dbReference type="InterPro" id="IPR034182">
    <property type="entry name" value="Kexin/furin"/>
</dbReference>
<dbReference type="PRINTS" id="PR00723">
    <property type="entry name" value="SUBTILISIN"/>
</dbReference>
<feature type="domain" description="P/Homo B" evidence="12">
    <location>
        <begin position="316"/>
        <end position="452"/>
    </location>
</feature>
<dbReference type="GO" id="GO:0043005">
    <property type="term" value="C:neuron projection"/>
    <property type="evidence" value="ECO:0007669"/>
    <property type="project" value="TreeGrafter"/>
</dbReference>
<keyword evidence="14" id="KW-1185">Reference proteome</keyword>
<keyword evidence="7" id="KW-0106">Calcium</keyword>
<dbReference type="SUPFAM" id="SSF52743">
    <property type="entry name" value="Subtilisin-like"/>
    <property type="match status" value="1"/>
</dbReference>
<keyword evidence="2" id="KW-0645">Protease</keyword>
<dbReference type="PROSITE" id="PS51892">
    <property type="entry name" value="SUBTILASE"/>
    <property type="match status" value="1"/>
</dbReference>
<dbReference type="InterPro" id="IPR022398">
    <property type="entry name" value="Peptidase_S8_His-AS"/>
</dbReference>
<evidence type="ECO:0000256" key="10">
    <source>
        <dbReference type="ARBA" id="ARBA00023180"/>
    </source>
</evidence>